<gene>
    <name evidence="1" type="ORF">MetMK1DRAFT_00004160</name>
</gene>
<dbReference type="HOGENOM" id="CLU_634048_0_0_2"/>
<organism evidence="1 2">
    <name type="scientific">Metallosphaera yellowstonensis MK1</name>
    <dbReference type="NCBI Taxonomy" id="671065"/>
    <lineage>
        <taxon>Archaea</taxon>
        <taxon>Thermoproteota</taxon>
        <taxon>Thermoprotei</taxon>
        <taxon>Sulfolobales</taxon>
        <taxon>Sulfolobaceae</taxon>
        <taxon>Metallosphaera</taxon>
    </lineage>
</organism>
<dbReference type="Proteomes" id="UP000003980">
    <property type="component" value="Unassembled WGS sequence"/>
</dbReference>
<protein>
    <submittedName>
        <fullName evidence="1">Uncharacterized protein</fullName>
    </submittedName>
</protein>
<dbReference type="EMBL" id="JH597761">
    <property type="protein sequence ID" value="EHP69914.1"/>
    <property type="molecule type" value="Genomic_DNA"/>
</dbReference>
<name>H2C0W5_9CREN</name>
<keyword evidence="2" id="KW-1185">Reference proteome</keyword>
<dbReference type="eggNOG" id="arCOG06103">
    <property type="taxonomic scope" value="Archaea"/>
</dbReference>
<evidence type="ECO:0000313" key="1">
    <source>
        <dbReference type="EMBL" id="EHP69914.1"/>
    </source>
</evidence>
<accession>H2C0W5</accession>
<dbReference type="RefSeq" id="WP_009070162.1">
    <property type="nucleotide sequence ID" value="NZ_JH597761.1"/>
</dbReference>
<sequence>MSGKKVCVILPISRSDFLLEATMSSLVRSFELFKPDHYLLMFSPHAEWVMERVRKTLNELKKARDFTVREERTAYDIKATEKTIDEEISRCEVVYSVVTPASNVMTILLTRKLLQRPNYYVVNFLFSFGSWHNFYYPYVPRTAEEPLVFNSQGVINSWKDPTIPIPMIGLETNNSYVRTLSETVLKLNNLNRDPVPNYWLELRLNECRLNSDFNDGALRSFTMCLEQVGAIAANVSNPEELFNNLVNLAGTKEIKVNQGNNQEVELSRVLTQGRAIVDTNLVYYGIHTYEANNLLLPHCVLNEIILKATDDKLFGHLVLQVALHLRETSGYLPTEFQQCDVVVPRADPYILDGAYLITADKLAYELWSSSPVSKIARVTLAGLRGVKGRKSDRAMALANLGVFLSYVLEKLSAEERPELCWEKSNNCVKVRWVQG</sequence>
<evidence type="ECO:0000313" key="2">
    <source>
        <dbReference type="Proteomes" id="UP000003980"/>
    </source>
</evidence>
<reference evidence="1 2" key="1">
    <citation type="submission" date="2012-01" db="EMBL/GenBank/DDBJ databases">
        <title>Improved High-Quality Draft sequence of Metallosphaera yellowstonensis MK1.</title>
        <authorList>
            <consortium name="US DOE Joint Genome Institute"/>
            <person name="Lucas S."/>
            <person name="Han J."/>
            <person name="Cheng J.-F."/>
            <person name="Goodwin L."/>
            <person name="Pitluck S."/>
            <person name="Peters L."/>
            <person name="Teshima H."/>
            <person name="Detter J.C."/>
            <person name="Han C."/>
            <person name="Tapia R."/>
            <person name="Land M."/>
            <person name="Hauser L."/>
            <person name="Kyrpides N."/>
            <person name="Kozubal M."/>
            <person name="Macur R.E."/>
            <person name="Jay Z."/>
            <person name="Inskeep W."/>
            <person name="Woyke T."/>
        </authorList>
    </citation>
    <scope>NUCLEOTIDE SEQUENCE [LARGE SCALE GENOMIC DNA]</scope>
    <source>
        <strain evidence="1 2">MK1</strain>
    </source>
</reference>
<dbReference type="AlphaFoldDB" id="H2C0W5"/>
<dbReference type="OrthoDB" id="46262at2157"/>
<proteinExistence type="predicted"/>